<feature type="transmembrane region" description="Helical" evidence="9">
    <location>
        <begin position="231"/>
        <end position="252"/>
    </location>
</feature>
<dbReference type="PROSITE" id="PS50928">
    <property type="entry name" value="ABC_TM1"/>
    <property type="match status" value="1"/>
</dbReference>
<evidence type="ECO:0000256" key="7">
    <source>
        <dbReference type="ARBA" id="ARBA00022989"/>
    </source>
</evidence>
<protein>
    <recommendedName>
        <fullName evidence="9">Phosphate transport system permease protein PstA</fullName>
    </recommendedName>
</protein>
<comment type="similarity">
    <text evidence="3 9">Belongs to the binding-protein-dependent transport system permease family. CysTW subfamily.</text>
</comment>
<evidence type="ECO:0000256" key="6">
    <source>
        <dbReference type="ARBA" id="ARBA00022692"/>
    </source>
</evidence>
<dbReference type="AlphaFoldDB" id="A0A7M4DJF4"/>
<evidence type="ECO:0000256" key="5">
    <source>
        <dbReference type="ARBA" id="ARBA00022475"/>
    </source>
</evidence>
<keyword evidence="7 9" id="KW-1133">Transmembrane helix</keyword>
<keyword evidence="8 9" id="KW-0472">Membrane</keyword>
<keyword evidence="13" id="KW-1185">Reference proteome</keyword>
<evidence type="ECO:0000256" key="2">
    <source>
        <dbReference type="ARBA" id="ARBA00004651"/>
    </source>
</evidence>
<dbReference type="InterPro" id="IPR005672">
    <property type="entry name" value="Phosphate_PstA"/>
</dbReference>
<accession>A0A7M4DJF4</accession>
<evidence type="ECO:0000256" key="10">
    <source>
        <dbReference type="SAM" id="MobiDB-lite"/>
    </source>
</evidence>
<keyword evidence="6 9" id="KW-0812">Transmembrane</keyword>
<dbReference type="InterPro" id="IPR035906">
    <property type="entry name" value="MetI-like_sf"/>
</dbReference>
<feature type="region of interest" description="Disordered" evidence="10">
    <location>
        <begin position="1"/>
        <end position="23"/>
    </location>
</feature>
<evidence type="ECO:0000256" key="3">
    <source>
        <dbReference type="ARBA" id="ARBA00007069"/>
    </source>
</evidence>
<evidence type="ECO:0000256" key="4">
    <source>
        <dbReference type="ARBA" id="ARBA00022448"/>
    </source>
</evidence>
<dbReference type="EMBL" id="CACRYJ010000031">
    <property type="protein sequence ID" value="VZO37168.1"/>
    <property type="molecule type" value="Genomic_DNA"/>
</dbReference>
<dbReference type="CDD" id="cd06261">
    <property type="entry name" value="TM_PBP2"/>
    <property type="match status" value="1"/>
</dbReference>
<dbReference type="SUPFAM" id="SSF161098">
    <property type="entry name" value="MetI-like"/>
    <property type="match status" value="1"/>
</dbReference>
<evidence type="ECO:0000313" key="13">
    <source>
        <dbReference type="Proteomes" id="UP000419743"/>
    </source>
</evidence>
<keyword evidence="5 9" id="KW-1003">Cell membrane</keyword>
<dbReference type="Gene3D" id="1.10.3720.10">
    <property type="entry name" value="MetI-like"/>
    <property type="match status" value="1"/>
</dbReference>
<proteinExistence type="inferred from homology"/>
<evidence type="ECO:0000256" key="1">
    <source>
        <dbReference type="ARBA" id="ARBA00003510"/>
    </source>
</evidence>
<dbReference type="PANTHER" id="PTHR43470">
    <property type="entry name" value="PHOSPHATE TRANSPORT SYSTEM PERMEASE PROTEIN PSTA-RELATED"/>
    <property type="match status" value="1"/>
</dbReference>
<comment type="function">
    <text evidence="1">Part of the binding-protein-dependent transport system for phosphate; probably responsible for the translocation of the substrate across the membrane.</text>
</comment>
<dbReference type="GO" id="GO:0005886">
    <property type="term" value="C:plasma membrane"/>
    <property type="evidence" value="ECO:0007669"/>
    <property type="project" value="UniProtKB-SubCell"/>
</dbReference>
<dbReference type="GO" id="GO:0035435">
    <property type="term" value="P:phosphate ion transmembrane transport"/>
    <property type="evidence" value="ECO:0007669"/>
    <property type="project" value="InterPro"/>
</dbReference>
<organism evidence="12 13">
    <name type="scientific">Occultella aeris</name>
    <dbReference type="NCBI Taxonomy" id="2761496"/>
    <lineage>
        <taxon>Bacteria</taxon>
        <taxon>Bacillati</taxon>
        <taxon>Actinomycetota</taxon>
        <taxon>Actinomycetes</taxon>
        <taxon>Micrococcales</taxon>
        <taxon>Ruaniaceae</taxon>
        <taxon>Occultella</taxon>
    </lineage>
</organism>
<feature type="transmembrane region" description="Helical" evidence="9">
    <location>
        <begin position="272"/>
        <end position="294"/>
    </location>
</feature>
<feature type="transmembrane region" description="Helical" evidence="9">
    <location>
        <begin position="29"/>
        <end position="55"/>
    </location>
</feature>
<keyword evidence="4" id="KW-0813">Transport</keyword>
<comment type="subcellular location">
    <subcellularLocation>
        <location evidence="2 9">Cell membrane</location>
        <topology evidence="2 9">Multi-pass membrane protein</topology>
    </subcellularLocation>
</comment>
<evidence type="ECO:0000313" key="12">
    <source>
        <dbReference type="EMBL" id="VZO37168.1"/>
    </source>
</evidence>
<feature type="transmembrane region" description="Helical" evidence="9">
    <location>
        <begin position="87"/>
        <end position="108"/>
    </location>
</feature>
<dbReference type="PANTHER" id="PTHR43470:SF5">
    <property type="entry name" value="PHOSPHATE TRANSPORT SYSTEM PERMEASE PROTEIN PSTA"/>
    <property type="match status" value="1"/>
</dbReference>
<feature type="compositionally biased region" description="Low complexity" evidence="10">
    <location>
        <begin position="7"/>
        <end position="19"/>
    </location>
</feature>
<dbReference type="RefSeq" id="WP_156741027.1">
    <property type="nucleotide sequence ID" value="NZ_CACRYJ010000031.1"/>
</dbReference>
<gene>
    <name evidence="12" type="primary">pstA_2</name>
    <name evidence="12" type="ORF">HALOF300_02261</name>
</gene>
<dbReference type="GO" id="GO:0005315">
    <property type="term" value="F:phosphate transmembrane transporter activity"/>
    <property type="evidence" value="ECO:0007669"/>
    <property type="project" value="InterPro"/>
</dbReference>
<feature type="transmembrane region" description="Helical" evidence="9">
    <location>
        <begin position="129"/>
        <end position="149"/>
    </location>
</feature>
<dbReference type="Proteomes" id="UP000419743">
    <property type="component" value="Unassembled WGS sequence"/>
</dbReference>
<dbReference type="Pfam" id="PF00528">
    <property type="entry name" value="BPD_transp_1"/>
    <property type="match status" value="1"/>
</dbReference>
<dbReference type="InterPro" id="IPR000515">
    <property type="entry name" value="MetI-like"/>
</dbReference>
<feature type="transmembrane region" description="Helical" evidence="9">
    <location>
        <begin position="155"/>
        <end position="173"/>
    </location>
</feature>
<reference evidence="12 13" key="1">
    <citation type="submission" date="2019-11" db="EMBL/GenBank/DDBJ databases">
        <authorList>
            <person name="Criscuolo A."/>
        </authorList>
    </citation>
    <scope>NUCLEOTIDE SEQUENCE [LARGE SCALE GENOMIC DNA]</scope>
    <source>
        <strain evidence="12">CIP111667</strain>
    </source>
</reference>
<sequence length="302" mass="31958">MSLHTPATATRTARLGATGRSKERTPGSVIFLGLLWVSLLVAFVTLVVLIITTVAEGWDRLDGRLFTEFPSSRPAEAGARPAVLGSLWVVGATAVLAIPLGVATAVHLEEFADRRNWFNRFIELNIQNLSAIPSIIYGMLALGVLALFGVGNKNIVIGAAVALGLLILPVIIISTREALRAVPSELRQASLALGSSELQTTWRITLPAAVPGIATGTILALSRAVGEAAPLLLLGGLVFISFDPNGLLSGFTTMPIQIFSWTNAPQPAFHELAAAASILLIAILIGMNAIAIVIRNSHQKRW</sequence>
<evidence type="ECO:0000256" key="9">
    <source>
        <dbReference type="RuleBase" id="RU363043"/>
    </source>
</evidence>
<name>A0A7M4DJF4_9MICO</name>
<evidence type="ECO:0000259" key="11">
    <source>
        <dbReference type="PROSITE" id="PS50928"/>
    </source>
</evidence>
<feature type="domain" description="ABC transmembrane type-1" evidence="11">
    <location>
        <begin position="83"/>
        <end position="291"/>
    </location>
</feature>
<dbReference type="NCBIfam" id="TIGR00974">
    <property type="entry name" value="3a0107s02c"/>
    <property type="match status" value="1"/>
</dbReference>
<evidence type="ECO:0000256" key="8">
    <source>
        <dbReference type="ARBA" id="ARBA00023136"/>
    </source>
</evidence>
<comment type="caution">
    <text evidence="12">The sequence shown here is derived from an EMBL/GenBank/DDBJ whole genome shotgun (WGS) entry which is preliminary data.</text>
</comment>